<feature type="chain" id="PRO_5009270269" evidence="1">
    <location>
        <begin position="26"/>
        <end position="765"/>
    </location>
</feature>
<dbReference type="STRING" id="652787.SAMN05216490_4261"/>
<dbReference type="InterPro" id="IPR024535">
    <property type="entry name" value="RHGA/B-epi-like_pectate_lyase"/>
</dbReference>
<dbReference type="EMBL" id="LT629740">
    <property type="protein sequence ID" value="SDT60218.1"/>
    <property type="molecule type" value="Genomic_DNA"/>
</dbReference>
<accession>A0A1H2BPT6</accession>
<dbReference type="OrthoDB" id="253409at2"/>
<dbReference type="InterPro" id="IPR011050">
    <property type="entry name" value="Pectin_lyase_fold/virulence"/>
</dbReference>
<sequence length="765" mass="81767">MNFRHLSTKYLSVLLLGCLALNSFSQGKPAISHGSIPKTDDEFVGPFSSWLNAKTGFGAKGDGVTDDTRALQAALDAVATCVVNNTLYLPAGTYLISSTLTINHHINVSVIGADPANTIIKWGGVAHGTMLQVNGTAYSKFDRLTWNGNRIADVAVEQSWDGNQPHFDTGNEYADDVFIDVAFGIHGGSLGHGFAETSILRDHFIRNTKAGVSLGNFNALDIWVRNSSFQDCGVGVTNTYGAGNFKVYNCVFRNSAISDMSMNNTGDFSVRGNTSINSKQFFSAASSRNPSSIIIEGNTIIDPVNTQAITTGNQGPIIFINNIVRSRNSANGTVAAFSSNAFCMGNEFTVADPISIGSNSNTYNNKTASRASLINLSAPILSGAEPNLKRRVFEVPVGAGYSVIQSVINQAAKFSGTRPVVHFPYGNYNISGTIFIPANSDIQLVGDGFGDRYASMLTWSGTTAGPIISIAGPSKATIRDITFKGNTVSTNILITNADEKGSRIFMQEFHQVGGQTGLLVNQLDHTVIFAYDTQFSGLKKAVSIIGGPLADQGKPAEGRTIIYSGASSNNDLSNEIINGNLMVQDFWYEGSIKSTWTKLSGKSVFIGDGDHIATPLHVVLPSVMMNDFTGEALFIAGDITGHFLISGKSAQAKILALGIMAENDSVLMDTSSPKADGRLLTSRTRNYSMQWLKGGSSAMPDIGTYDPQFISNMMADMLKVRPIILTTLPHSVSDIRLYRVMSINGAKGIDIEVDPGVSSKKSKSN</sequence>
<keyword evidence="1" id="KW-0732">Signal</keyword>
<dbReference type="Gene3D" id="2.160.20.10">
    <property type="entry name" value="Single-stranded right-handed beta-helix, Pectin lyase-like"/>
    <property type="match status" value="2"/>
</dbReference>
<proteinExistence type="predicted"/>
<dbReference type="Proteomes" id="UP000199679">
    <property type="component" value="Chromosome I"/>
</dbReference>
<dbReference type="SUPFAM" id="SSF51126">
    <property type="entry name" value="Pectin lyase-like"/>
    <property type="match status" value="2"/>
</dbReference>
<name>A0A1H2BPT6_MUCMA</name>
<dbReference type="Pfam" id="PF12708">
    <property type="entry name" value="Pect-lyase_RHGA_epim"/>
    <property type="match status" value="1"/>
</dbReference>
<organism evidence="3 4">
    <name type="scientific">Mucilaginibacter mallensis</name>
    <dbReference type="NCBI Taxonomy" id="652787"/>
    <lineage>
        <taxon>Bacteria</taxon>
        <taxon>Pseudomonadati</taxon>
        <taxon>Bacteroidota</taxon>
        <taxon>Sphingobacteriia</taxon>
        <taxon>Sphingobacteriales</taxon>
        <taxon>Sphingobacteriaceae</taxon>
        <taxon>Mucilaginibacter</taxon>
    </lineage>
</organism>
<keyword evidence="3" id="KW-0456">Lyase</keyword>
<evidence type="ECO:0000256" key="1">
    <source>
        <dbReference type="SAM" id="SignalP"/>
    </source>
</evidence>
<dbReference type="AlphaFoldDB" id="A0A1H2BPT6"/>
<gene>
    <name evidence="3" type="ORF">SAMN05216490_4261</name>
</gene>
<evidence type="ECO:0000259" key="2">
    <source>
        <dbReference type="Pfam" id="PF12708"/>
    </source>
</evidence>
<dbReference type="InterPro" id="IPR012334">
    <property type="entry name" value="Pectin_lyas_fold"/>
</dbReference>
<reference evidence="3 4" key="1">
    <citation type="submission" date="2016-10" db="EMBL/GenBank/DDBJ databases">
        <authorList>
            <person name="de Groot N.N."/>
        </authorList>
    </citation>
    <scope>NUCLEOTIDE SEQUENCE [LARGE SCALE GENOMIC DNA]</scope>
    <source>
        <strain evidence="3 4">MP1X4</strain>
    </source>
</reference>
<keyword evidence="4" id="KW-1185">Reference proteome</keyword>
<dbReference type="GO" id="GO:0016829">
    <property type="term" value="F:lyase activity"/>
    <property type="evidence" value="ECO:0007669"/>
    <property type="project" value="UniProtKB-KW"/>
</dbReference>
<feature type="signal peptide" evidence="1">
    <location>
        <begin position="1"/>
        <end position="25"/>
    </location>
</feature>
<feature type="domain" description="Rhamnogalacturonase A/B/Epimerase-like pectate lyase" evidence="2">
    <location>
        <begin position="50"/>
        <end position="254"/>
    </location>
</feature>
<protein>
    <submittedName>
        <fullName evidence="3">Pectate lyase superfamily protein</fullName>
    </submittedName>
</protein>
<dbReference type="RefSeq" id="WP_091377815.1">
    <property type="nucleotide sequence ID" value="NZ_LT629740.1"/>
</dbReference>
<evidence type="ECO:0000313" key="3">
    <source>
        <dbReference type="EMBL" id="SDT60218.1"/>
    </source>
</evidence>
<evidence type="ECO:0000313" key="4">
    <source>
        <dbReference type="Proteomes" id="UP000199679"/>
    </source>
</evidence>